<protein>
    <submittedName>
        <fullName evidence="3">N-acylglucosamine 2-epimerase</fullName>
        <ecNumber evidence="3">5.1.3.8</ecNumber>
    </submittedName>
</protein>
<dbReference type="EMBL" id="CP002541">
    <property type="protein sequence ID" value="ADY12267.1"/>
    <property type="molecule type" value="Genomic_DNA"/>
</dbReference>
<dbReference type="AlphaFoldDB" id="F0RUA5"/>
<dbReference type="Gene3D" id="1.50.10.10">
    <property type="match status" value="1"/>
</dbReference>
<dbReference type="eggNOG" id="COG2942">
    <property type="taxonomic scope" value="Bacteria"/>
</dbReference>
<proteinExistence type="inferred from homology"/>
<dbReference type="PANTHER" id="PTHR15108">
    <property type="entry name" value="N-ACYLGLUCOSAMINE-2-EPIMERASE"/>
    <property type="match status" value="1"/>
</dbReference>
<dbReference type="Proteomes" id="UP000008466">
    <property type="component" value="Chromosome"/>
</dbReference>
<dbReference type="FunFam" id="1.50.10.10:FF:000021">
    <property type="entry name" value="N-acylglucosamine 2-epimerase"/>
    <property type="match status" value="1"/>
</dbReference>
<dbReference type="Pfam" id="PF07221">
    <property type="entry name" value="GlcNAc_2-epim"/>
    <property type="match status" value="1"/>
</dbReference>
<evidence type="ECO:0000313" key="4">
    <source>
        <dbReference type="Proteomes" id="UP000008466"/>
    </source>
</evidence>
<dbReference type="GO" id="GO:0050121">
    <property type="term" value="F:N-acylglucosamine 2-epimerase activity"/>
    <property type="evidence" value="ECO:0007669"/>
    <property type="project" value="UniProtKB-EC"/>
</dbReference>
<dbReference type="STRING" id="158189.SpiBuddy_0432"/>
<dbReference type="KEGG" id="sbu:SpiBuddy_0432"/>
<evidence type="ECO:0000256" key="2">
    <source>
        <dbReference type="ARBA" id="ARBA00023235"/>
    </source>
</evidence>
<accession>F0RUA5</accession>
<dbReference type="OrthoDB" id="5141876at2"/>
<keyword evidence="4" id="KW-1185">Reference proteome</keyword>
<dbReference type="EC" id="5.1.3.8" evidence="3"/>
<name>F0RUA5_SPHGB</name>
<sequence length="393" mass="46156">MKQTSELLYQEYRHMLMDNILPFWLRYGLDRVHGGMYTALDRDGSLLDTDKSVWFQGRALWTFATAYRQVEQNKEYKMVCDSLVSFIEQNCFDPADGRMYFRVAKDGKPVIKRLRYVFSETFTILGFAAYSRAFNRPDYAQKAYDLLLKVEHYLLTPGLLVPKFDTPSLGFGLPMILLNTVQELRAALPEKAEEFTTRIDGYLEQIKTYFIRPELQIVVEQCNPDGSLQLDHFEGRQLNPGHAIEGAWFILNEARYRKNDPELMNLGTTMLDWMWNKGWDSEHGGIIYFRDALNKSATEYWHDMKFWWPQCEAAIANLMAYSMTGNDGYLQQFDTVHQYIKGHFLDYEFGEWYGYLHRDGTLSTPLKGNMYKGPFHIPRMYLVCCQLLDELRR</sequence>
<organism evidence="3 4">
    <name type="scientific">Sphaerochaeta globosa (strain ATCC BAA-1886 / DSM 22777 / Buddy)</name>
    <name type="common">Spirochaeta sp. (strain Buddy)</name>
    <dbReference type="NCBI Taxonomy" id="158189"/>
    <lineage>
        <taxon>Bacteria</taxon>
        <taxon>Pseudomonadati</taxon>
        <taxon>Spirochaetota</taxon>
        <taxon>Spirochaetia</taxon>
        <taxon>Spirochaetales</taxon>
        <taxon>Sphaerochaetaceae</taxon>
        <taxon>Sphaerochaeta</taxon>
    </lineage>
</organism>
<gene>
    <name evidence="3" type="ordered locus">SpiBuddy_0432</name>
</gene>
<reference evidence="4" key="1">
    <citation type="submission" date="2011-02" db="EMBL/GenBank/DDBJ databases">
        <title>Complete sequence of Spirochaeta sp. Buddy.</title>
        <authorList>
            <person name="Lucas S."/>
            <person name="Copeland A."/>
            <person name="Lapidus A."/>
            <person name="Cheng J.-F."/>
            <person name="Goodwin L."/>
            <person name="Pitluck S."/>
            <person name="Zeytun A."/>
            <person name="Detter J.C."/>
            <person name="Han C."/>
            <person name="Tapia R."/>
            <person name="Land M."/>
            <person name="Hauser L."/>
            <person name="Kyrpides N."/>
            <person name="Ivanova N."/>
            <person name="Mikhailova N."/>
            <person name="Pagani I."/>
            <person name="Ritalahti K.M."/>
            <person name="Loeffler F.E."/>
            <person name="Woyke T."/>
        </authorList>
    </citation>
    <scope>NUCLEOTIDE SEQUENCE [LARGE SCALE GENOMIC DNA]</scope>
    <source>
        <strain evidence="4">ATCC BAA-1886 / DSM 22777 / Buddy</strain>
    </source>
</reference>
<evidence type="ECO:0000313" key="3">
    <source>
        <dbReference type="EMBL" id="ADY12267.1"/>
    </source>
</evidence>
<dbReference type="HOGENOM" id="CLU_046651_0_1_12"/>
<dbReference type="SUPFAM" id="SSF48208">
    <property type="entry name" value="Six-hairpin glycosidases"/>
    <property type="match status" value="1"/>
</dbReference>
<dbReference type="InterPro" id="IPR012341">
    <property type="entry name" value="6hp_glycosidase-like_sf"/>
</dbReference>
<evidence type="ECO:0000256" key="1">
    <source>
        <dbReference type="ARBA" id="ARBA00008558"/>
    </source>
</evidence>
<dbReference type="InterPro" id="IPR010819">
    <property type="entry name" value="AGE/CE"/>
</dbReference>
<dbReference type="InterPro" id="IPR008928">
    <property type="entry name" value="6-hairpin_glycosidase_sf"/>
</dbReference>
<comment type="similarity">
    <text evidence="1">Belongs to the N-acylglucosamine 2-epimerase family.</text>
</comment>
<dbReference type="GO" id="GO:0005975">
    <property type="term" value="P:carbohydrate metabolic process"/>
    <property type="evidence" value="ECO:0007669"/>
    <property type="project" value="InterPro"/>
</dbReference>
<keyword evidence="2 3" id="KW-0413">Isomerase</keyword>